<feature type="domain" description="Aminotransferase class V" evidence="6">
    <location>
        <begin position="8"/>
        <end position="336"/>
    </location>
</feature>
<name>A0A4R3VGH2_9BURK</name>
<dbReference type="InterPro" id="IPR024169">
    <property type="entry name" value="SP_NH2Trfase/AEP_transaminase"/>
</dbReference>
<dbReference type="Gene3D" id="3.90.1150.10">
    <property type="entry name" value="Aspartate Aminotransferase, domain 1"/>
    <property type="match status" value="1"/>
</dbReference>
<dbReference type="PIRSF" id="PIRSF000524">
    <property type="entry name" value="SPT"/>
    <property type="match status" value="1"/>
</dbReference>
<dbReference type="InterPro" id="IPR015421">
    <property type="entry name" value="PyrdxlP-dep_Trfase_major"/>
</dbReference>
<dbReference type="PANTHER" id="PTHR21152">
    <property type="entry name" value="AMINOTRANSFERASE CLASS V"/>
    <property type="match status" value="1"/>
</dbReference>
<gene>
    <name evidence="7" type="ORF">EV686_101295</name>
</gene>
<dbReference type="PANTHER" id="PTHR21152:SF40">
    <property type="entry name" value="ALANINE--GLYOXYLATE AMINOTRANSFERASE"/>
    <property type="match status" value="1"/>
</dbReference>
<dbReference type="InterPro" id="IPR000192">
    <property type="entry name" value="Aminotrans_V_dom"/>
</dbReference>
<sequence>MSYEDLLFQNPGPTNIPSRVLDAMRRPIMDYRSDAFREIFLDCQNGIAKVLRSSGPVVIYPTTGHGAWEAALVNVFSPGDRILVLDMGFFSRGWADYARRFGLDVQILQGNGSEGINYDELFRLIDGDTGPRRFAGVLVTQCETATGAMADCARVREVLNAAGHPALLLVDVISSLACADFRMDDWQVDVAAGASQKGLMMATGLCFTGLSEKALAASEKATLPRAFWDWGKALMGGRIQVNPPGTAPVQMFYGLHESLAMLFEEGLDSVLMRHERTARAVRAAVARWGNEGEVELFVEESIASPSVTAVRMKSGKGAEAIRSIALQEYKVQVGAGLGELHDKQFRIGHMGRLSAAQAIGALAGLEMAMRSHGLRLGEGAINAAMSELQHAAN</sequence>
<accession>A0A4R3VGH2</accession>
<dbReference type="EMBL" id="SMBX01000001">
    <property type="protein sequence ID" value="TCV02838.1"/>
    <property type="molecule type" value="Genomic_DNA"/>
</dbReference>
<feature type="binding site" evidence="4">
    <location>
        <position position="346"/>
    </location>
    <ligand>
        <name>substrate</name>
    </ligand>
</feature>
<dbReference type="InterPro" id="IPR015422">
    <property type="entry name" value="PyrdxlP-dep_Trfase_small"/>
</dbReference>
<dbReference type="OrthoDB" id="9766472at2"/>
<dbReference type="FunFam" id="3.40.640.10:FF:000054">
    <property type="entry name" value="Serine--glyoxylate aminotransferase"/>
    <property type="match status" value="1"/>
</dbReference>
<evidence type="ECO:0000256" key="2">
    <source>
        <dbReference type="ARBA" id="ARBA00009236"/>
    </source>
</evidence>
<evidence type="ECO:0000256" key="4">
    <source>
        <dbReference type="PIRSR" id="PIRSR000524-1"/>
    </source>
</evidence>
<evidence type="ECO:0000313" key="8">
    <source>
        <dbReference type="Proteomes" id="UP000294692"/>
    </source>
</evidence>
<proteinExistence type="inferred from homology"/>
<dbReference type="InterPro" id="IPR015424">
    <property type="entry name" value="PyrdxlP-dep_Trfase"/>
</dbReference>
<comment type="similarity">
    <text evidence="2">Belongs to the class-V pyridoxal-phosphate-dependent aminotransferase family.</text>
</comment>
<keyword evidence="7" id="KW-0670">Pyruvate</keyword>
<keyword evidence="8" id="KW-1185">Reference proteome</keyword>
<dbReference type="GO" id="GO:0008453">
    <property type="term" value="F:alanine-glyoxylate transaminase activity"/>
    <property type="evidence" value="ECO:0007669"/>
    <property type="project" value="TreeGrafter"/>
</dbReference>
<dbReference type="Gene3D" id="3.40.640.10">
    <property type="entry name" value="Type I PLP-dependent aspartate aminotransferase-like (Major domain)"/>
    <property type="match status" value="1"/>
</dbReference>
<evidence type="ECO:0000256" key="3">
    <source>
        <dbReference type="ARBA" id="ARBA00022898"/>
    </source>
</evidence>
<dbReference type="GO" id="GO:0019265">
    <property type="term" value="P:glycine biosynthetic process, by transamination of glyoxylate"/>
    <property type="evidence" value="ECO:0007669"/>
    <property type="project" value="TreeGrafter"/>
</dbReference>
<protein>
    <submittedName>
        <fullName evidence="7">Alanine-glyoxylate transaminase/serine-glyoxylate transaminase/serine-pyruvate transaminase</fullName>
    </submittedName>
</protein>
<dbReference type="SUPFAM" id="SSF53383">
    <property type="entry name" value="PLP-dependent transferases"/>
    <property type="match status" value="1"/>
</dbReference>
<dbReference type="AlphaFoldDB" id="A0A4R3VGH2"/>
<dbReference type="GO" id="GO:0004760">
    <property type="term" value="F:L-serine-pyruvate transaminase activity"/>
    <property type="evidence" value="ECO:0007669"/>
    <property type="project" value="TreeGrafter"/>
</dbReference>
<comment type="cofactor">
    <cofactor evidence="1 5">
        <name>pyridoxal 5'-phosphate</name>
        <dbReference type="ChEBI" id="CHEBI:597326"/>
    </cofactor>
</comment>
<evidence type="ECO:0000313" key="7">
    <source>
        <dbReference type="EMBL" id="TCV02838.1"/>
    </source>
</evidence>
<evidence type="ECO:0000256" key="1">
    <source>
        <dbReference type="ARBA" id="ARBA00001933"/>
    </source>
</evidence>
<comment type="caution">
    <text evidence="7">The sequence shown here is derived from an EMBL/GenBank/DDBJ whole genome shotgun (WGS) entry which is preliminary data.</text>
</comment>
<evidence type="ECO:0000256" key="5">
    <source>
        <dbReference type="PIRSR" id="PIRSR000524-50"/>
    </source>
</evidence>
<organism evidence="7 8">
    <name type="scientific">Paracandidimonas soli</name>
    <dbReference type="NCBI Taxonomy" id="1917182"/>
    <lineage>
        <taxon>Bacteria</taxon>
        <taxon>Pseudomonadati</taxon>
        <taxon>Pseudomonadota</taxon>
        <taxon>Betaproteobacteria</taxon>
        <taxon>Burkholderiales</taxon>
        <taxon>Alcaligenaceae</taxon>
        <taxon>Paracandidimonas</taxon>
    </lineage>
</organism>
<keyword evidence="3 5" id="KW-0663">Pyridoxal phosphate</keyword>
<reference evidence="7 8" key="1">
    <citation type="submission" date="2019-03" db="EMBL/GenBank/DDBJ databases">
        <title>Genomic Encyclopedia of Type Strains, Phase IV (KMG-IV): sequencing the most valuable type-strain genomes for metagenomic binning, comparative biology and taxonomic classification.</title>
        <authorList>
            <person name="Goeker M."/>
        </authorList>
    </citation>
    <scope>NUCLEOTIDE SEQUENCE [LARGE SCALE GENOMIC DNA]</scope>
    <source>
        <strain evidence="7 8">DSM 100048</strain>
    </source>
</reference>
<dbReference type="Pfam" id="PF00266">
    <property type="entry name" value="Aminotran_5"/>
    <property type="match status" value="1"/>
</dbReference>
<dbReference type="Proteomes" id="UP000294692">
    <property type="component" value="Unassembled WGS sequence"/>
</dbReference>
<evidence type="ECO:0000259" key="6">
    <source>
        <dbReference type="Pfam" id="PF00266"/>
    </source>
</evidence>
<dbReference type="RefSeq" id="WP_132472742.1">
    <property type="nucleotide sequence ID" value="NZ_JBHRVM010000001.1"/>
</dbReference>
<feature type="modified residue" description="N6-(pyridoxal phosphate)lysine" evidence="5">
    <location>
        <position position="197"/>
    </location>
</feature>